<keyword evidence="2" id="KW-1185">Reference proteome</keyword>
<dbReference type="EMBL" id="CP032549">
    <property type="protein sequence ID" value="QIV86632.1"/>
    <property type="molecule type" value="Genomic_DNA"/>
</dbReference>
<dbReference type="RefSeq" id="WP_172511522.1">
    <property type="nucleotide sequence ID" value="NZ_CP032549.1"/>
</dbReference>
<gene>
    <name evidence="1" type="ORF">D3791_05505</name>
</gene>
<dbReference type="AlphaFoldDB" id="A0A6H0SG53"/>
<reference evidence="1 2" key="1">
    <citation type="submission" date="2018-09" db="EMBL/GenBank/DDBJ databases">
        <title>Glutamicibacter mishrai S5-52T (LMG 29155T = KCTC 39846T).</title>
        <authorList>
            <person name="Das S.K."/>
        </authorList>
    </citation>
    <scope>NUCLEOTIDE SEQUENCE [LARGE SCALE GENOMIC DNA]</scope>
    <source>
        <strain evidence="1 2">S5-52</strain>
    </source>
</reference>
<evidence type="ECO:0008006" key="3">
    <source>
        <dbReference type="Google" id="ProtNLM"/>
    </source>
</evidence>
<protein>
    <recommendedName>
        <fullName evidence="3">DUF4262 domain-containing protein</fullName>
    </recommendedName>
</protein>
<accession>A0A6H0SG53</accession>
<organism evidence="1 2">
    <name type="scientific">Glutamicibacter mishrai</name>
    <dbReference type="NCBI Taxonomy" id="1775880"/>
    <lineage>
        <taxon>Bacteria</taxon>
        <taxon>Bacillati</taxon>
        <taxon>Actinomycetota</taxon>
        <taxon>Actinomycetes</taxon>
        <taxon>Micrococcales</taxon>
        <taxon>Micrococcaceae</taxon>
        <taxon>Glutamicibacter</taxon>
    </lineage>
</organism>
<evidence type="ECO:0000313" key="1">
    <source>
        <dbReference type="EMBL" id="QIV86632.1"/>
    </source>
</evidence>
<proteinExistence type="predicted"/>
<sequence length="168" mass="19253">MEDLRYGRYSVRSTLSAQTKETILMVEELKLRGYCVLTYRAPRSSRIAVATLGLGYVNHPEIFIATEPEKEEEASGVLHYLAEQVLEHGKELTEGSYGKSIYRELVFREEHFDLDPFEDSDPFEDMDPFEDFDDDYEGAFPGWLVCSLPTKILAPSHAEDERCQFKAA</sequence>
<name>A0A6H0SG53_9MICC</name>
<dbReference type="Proteomes" id="UP000502331">
    <property type="component" value="Chromosome"/>
</dbReference>
<evidence type="ECO:0000313" key="2">
    <source>
        <dbReference type="Proteomes" id="UP000502331"/>
    </source>
</evidence>